<reference evidence="1" key="1">
    <citation type="submission" date="2020-08" db="EMBL/GenBank/DDBJ databases">
        <title>Genome sequencing and assembly of the red palm weevil Rhynchophorus ferrugineus.</title>
        <authorList>
            <person name="Dias G.B."/>
            <person name="Bergman C.M."/>
            <person name="Manee M."/>
        </authorList>
    </citation>
    <scope>NUCLEOTIDE SEQUENCE</scope>
    <source>
        <strain evidence="1">AA-2017</strain>
        <tissue evidence="1">Whole larva</tissue>
    </source>
</reference>
<protein>
    <submittedName>
        <fullName evidence="1">Uncharacterized protein</fullName>
    </submittedName>
</protein>
<name>A0A834IXH7_RHYFE</name>
<organism evidence="1 2">
    <name type="scientific">Rhynchophorus ferrugineus</name>
    <name type="common">Red palm weevil</name>
    <name type="synonym">Curculio ferrugineus</name>
    <dbReference type="NCBI Taxonomy" id="354439"/>
    <lineage>
        <taxon>Eukaryota</taxon>
        <taxon>Metazoa</taxon>
        <taxon>Ecdysozoa</taxon>
        <taxon>Arthropoda</taxon>
        <taxon>Hexapoda</taxon>
        <taxon>Insecta</taxon>
        <taxon>Pterygota</taxon>
        <taxon>Neoptera</taxon>
        <taxon>Endopterygota</taxon>
        <taxon>Coleoptera</taxon>
        <taxon>Polyphaga</taxon>
        <taxon>Cucujiformia</taxon>
        <taxon>Curculionidae</taxon>
        <taxon>Dryophthorinae</taxon>
        <taxon>Rhynchophorus</taxon>
    </lineage>
</organism>
<accession>A0A834IXH7</accession>
<sequence length="99" mass="11066">MVDFVNSHQVINYCKDLIGAGVTNIIYCGLLTDENANEIANGLIVVDVIGLVGIRDPRRPEATKHTENAVKRESAVRIKENIQNFEEINSSQRISRPLF</sequence>
<dbReference type="EMBL" id="JAACXV010000016">
    <property type="protein sequence ID" value="KAF7287028.1"/>
    <property type="molecule type" value="Genomic_DNA"/>
</dbReference>
<evidence type="ECO:0000313" key="2">
    <source>
        <dbReference type="Proteomes" id="UP000625711"/>
    </source>
</evidence>
<gene>
    <name evidence="1" type="ORF">GWI33_002413</name>
</gene>
<dbReference type="Proteomes" id="UP000625711">
    <property type="component" value="Unassembled WGS sequence"/>
</dbReference>
<comment type="caution">
    <text evidence="1">The sequence shown here is derived from an EMBL/GenBank/DDBJ whole genome shotgun (WGS) entry which is preliminary data.</text>
</comment>
<keyword evidence="2" id="KW-1185">Reference proteome</keyword>
<evidence type="ECO:0000313" key="1">
    <source>
        <dbReference type="EMBL" id="KAF7287028.1"/>
    </source>
</evidence>
<dbReference type="AlphaFoldDB" id="A0A834IXH7"/>
<proteinExistence type="predicted"/>